<dbReference type="PROSITE" id="PS51918">
    <property type="entry name" value="RADICAL_SAM"/>
    <property type="match status" value="1"/>
</dbReference>
<dbReference type="InterPro" id="IPR058240">
    <property type="entry name" value="rSAM_sf"/>
</dbReference>
<dbReference type="PANTHER" id="PTHR43288:SF2">
    <property type="entry name" value="RADICAL SAM CORE DOMAIN-CONTAINING PROTEIN"/>
    <property type="match status" value="1"/>
</dbReference>
<name>A0A101FHR9_9THEO</name>
<evidence type="ECO:0000259" key="5">
    <source>
        <dbReference type="PROSITE" id="PS51918"/>
    </source>
</evidence>
<keyword evidence="1" id="KW-0949">S-adenosyl-L-methionine</keyword>
<evidence type="ECO:0000256" key="2">
    <source>
        <dbReference type="ARBA" id="ARBA00022723"/>
    </source>
</evidence>
<dbReference type="InterPro" id="IPR007197">
    <property type="entry name" value="rSAM"/>
</dbReference>
<dbReference type="Proteomes" id="UP000053326">
    <property type="component" value="Unassembled WGS sequence"/>
</dbReference>
<gene>
    <name evidence="6" type="ORF">XD66_0041</name>
</gene>
<dbReference type="SFLD" id="SFLDG01113">
    <property type="entry name" value="Uncharacterised_Radical_SAM_Su"/>
    <property type="match status" value="1"/>
</dbReference>
<protein>
    <submittedName>
        <fullName evidence="6">Aldolase-like protein</fullName>
    </submittedName>
</protein>
<evidence type="ECO:0000313" key="6">
    <source>
        <dbReference type="EMBL" id="KUK37264.1"/>
    </source>
</evidence>
<feature type="domain" description="Radical SAM core" evidence="5">
    <location>
        <begin position="37"/>
        <end position="261"/>
    </location>
</feature>
<dbReference type="Gene3D" id="3.20.20.70">
    <property type="entry name" value="Aldolase class I"/>
    <property type="match status" value="1"/>
</dbReference>
<dbReference type="Pfam" id="PF04055">
    <property type="entry name" value="Radical_SAM"/>
    <property type="match status" value="1"/>
</dbReference>
<keyword evidence="2" id="KW-0479">Metal-binding</keyword>
<proteinExistence type="predicted"/>
<dbReference type="InterPro" id="IPR006638">
    <property type="entry name" value="Elp3/MiaA/NifB-like_rSAM"/>
</dbReference>
<keyword evidence="3" id="KW-0408">Iron</keyword>
<dbReference type="SUPFAM" id="SSF102114">
    <property type="entry name" value="Radical SAM enzymes"/>
    <property type="match status" value="1"/>
</dbReference>
<comment type="caution">
    <text evidence="6">The sequence shown here is derived from an EMBL/GenBank/DDBJ whole genome shotgun (WGS) entry which is preliminary data.</text>
</comment>
<organism evidence="6 7">
    <name type="scientific">Thermacetogenium phaeum</name>
    <dbReference type="NCBI Taxonomy" id="85874"/>
    <lineage>
        <taxon>Bacteria</taxon>
        <taxon>Bacillati</taxon>
        <taxon>Bacillota</taxon>
        <taxon>Clostridia</taxon>
        <taxon>Thermoanaerobacterales</taxon>
        <taxon>Thermoanaerobacteraceae</taxon>
        <taxon>Thermacetogenium</taxon>
    </lineage>
</organism>
<evidence type="ECO:0000256" key="3">
    <source>
        <dbReference type="ARBA" id="ARBA00023004"/>
    </source>
</evidence>
<dbReference type="SFLD" id="SFLDS00029">
    <property type="entry name" value="Radical_SAM"/>
    <property type="match status" value="1"/>
</dbReference>
<dbReference type="PANTHER" id="PTHR43288">
    <property type="entry name" value="BIOTIN SYNTHASE-RELATED PROTEIN, RADICAL SAM SUPERFAMILY"/>
    <property type="match status" value="1"/>
</dbReference>
<evidence type="ECO:0000256" key="4">
    <source>
        <dbReference type="ARBA" id="ARBA00023014"/>
    </source>
</evidence>
<dbReference type="AlphaFoldDB" id="A0A101FHR9"/>
<sequence length="333" mass="36084">MPGLSNLMQQAWEIRKDHAPQIIFSAPGAKHYQNRFFANRRNSFVNLSVTGKACACRCAHCNGRLLETMIPTPTPEEMCRVVDRLMEKGCRGILVSGGADSRGEVPLLPFVDAIGYAKGKGLRVLVHSGLIRRETAVALREVGVDQVLLDVIGEESTIRDVYHLAHKPSDYLEAMLTCREAGLSIAPHVVIGLYYGRLLGEMKALEMISRADPQAVVLVIISPMKGTEMAGVEPPPVEETARVFATARLLNPDIPLTLGCARPPGRYKQKIEKLAVDCGVNAIAYPDEATITHARNKGLQVIFTEECCSLMGIVAGKRGGGKGASMIGKEVKA</sequence>
<dbReference type="GO" id="GO:0046872">
    <property type="term" value="F:metal ion binding"/>
    <property type="evidence" value="ECO:0007669"/>
    <property type="project" value="UniProtKB-KW"/>
</dbReference>
<dbReference type="InterPro" id="IPR013785">
    <property type="entry name" value="Aldolase_TIM"/>
</dbReference>
<evidence type="ECO:0000313" key="7">
    <source>
        <dbReference type="Proteomes" id="UP000053326"/>
    </source>
</evidence>
<dbReference type="CDD" id="cd01335">
    <property type="entry name" value="Radical_SAM"/>
    <property type="match status" value="1"/>
</dbReference>
<reference evidence="7" key="1">
    <citation type="journal article" date="2015" name="MBio">
        <title>Genome-Resolved Metagenomic Analysis Reveals Roles for Candidate Phyla and Other Microbial Community Members in Biogeochemical Transformations in Oil Reservoirs.</title>
        <authorList>
            <person name="Hu P."/>
            <person name="Tom L."/>
            <person name="Singh A."/>
            <person name="Thomas B.C."/>
            <person name="Baker B.J."/>
            <person name="Piceno Y.M."/>
            <person name="Andersen G.L."/>
            <person name="Banfield J.F."/>
        </authorList>
    </citation>
    <scope>NUCLEOTIDE SEQUENCE [LARGE SCALE GENOMIC DNA]</scope>
</reference>
<accession>A0A101FHR9</accession>
<dbReference type="EMBL" id="LGFO01000002">
    <property type="protein sequence ID" value="KUK37264.1"/>
    <property type="molecule type" value="Genomic_DNA"/>
</dbReference>
<dbReference type="SMART" id="SM00729">
    <property type="entry name" value="Elp3"/>
    <property type="match status" value="1"/>
</dbReference>
<evidence type="ECO:0000256" key="1">
    <source>
        <dbReference type="ARBA" id="ARBA00022691"/>
    </source>
</evidence>
<keyword evidence="4" id="KW-0411">Iron-sulfur</keyword>
<dbReference type="GO" id="GO:0003824">
    <property type="term" value="F:catalytic activity"/>
    <property type="evidence" value="ECO:0007669"/>
    <property type="project" value="InterPro"/>
</dbReference>
<dbReference type="GO" id="GO:0051536">
    <property type="term" value="F:iron-sulfur cluster binding"/>
    <property type="evidence" value="ECO:0007669"/>
    <property type="project" value="UniProtKB-KW"/>
</dbReference>